<dbReference type="Proteomes" id="UP001231362">
    <property type="component" value="Unassembled WGS sequence"/>
</dbReference>
<dbReference type="Gene3D" id="2.40.100.10">
    <property type="entry name" value="Cyclophilin-like"/>
    <property type="match status" value="1"/>
</dbReference>
<keyword evidence="1" id="KW-0547">Nucleotide-binding</keyword>
<evidence type="ECO:0000256" key="2">
    <source>
        <dbReference type="ARBA" id="ARBA00022801"/>
    </source>
</evidence>
<dbReference type="InterPro" id="IPR029000">
    <property type="entry name" value="Cyclophilin-like_dom_sf"/>
</dbReference>
<evidence type="ECO:0000256" key="3">
    <source>
        <dbReference type="ARBA" id="ARBA00022840"/>
    </source>
</evidence>
<dbReference type="RefSeq" id="WP_307151630.1">
    <property type="nucleotide sequence ID" value="NZ_JAUSTU010000021.1"/>
</dbReference>
<organism evidence="5 6">
    <name type="scientific">Anoxybacillus andreesenii</name>
    <dbReference type="NCBI Taxonomy" id="1325932"/>
    <lineage>
        <taxon>Bacteria</taxon>
        <taxon>Bacillati</taxon>
        <taxon>Bacillota</taxon>
        <taxon>Bacilli</taxon>
        <taxon>Bacillales</taxon>
        <taxon>Anoxybacillaceae</taxon>
        <taxon>Anoxybacillus</taxon>
    </lineage>
</organism>
<protein>
    <submittedName>
        <fullName evidence="5">Inhibitor of KinA</fullName>
    </submittedName>
</protein>
<dbReference type="PANTHER" id="PTHR34698">
    <property type="entry name" value="5-OXOPROLINASE SUBUNIT B"/>
    <property type="match status" value="1"/>
</dbReference>
<dbReference type="PANTHER" id="PTHR34698:SF2">
    <property type="entry name" value="5-OXOPROLINASE SUBUNIT B"/>
    <property type="match status" value="1"/>
</dbReference>
<dbReference type="NCBIfam" id="TIGR00370">
    <property type="entry name" value="5-oxoprolinase subunit PxpB"/>
    <property type="match status" value="1"/>
</dbReference>
<dbReference type="SUPFAM" id="SSF50891">
    <property type="entry name" value="Cyclophilin-like"/>
    <property type="match status" value="1"/>
</dbReference>
<dbReference type="Pfam" id="PF02682">
    <property type="entry name" value="CT_C_D"/>
    <property type="match status" value="1"/>
</dbReference>
<comment type="caution">
    <text evidence="5">The sequence shown here is derived from an EMBL/GenBank/DDBJ whole genome shotgun (WGS) entry which is preliminary data.</text>
</comment>
<keyword evidence="2" id="KW-0378">Hydrolase</keyword>
<dbReference type="InterPro" id="IPR010016">
    <property type="entry name" value="PxpB"/>
</dbReference>
<sequence>MDYHLHPLGERGILIEFGSQIDPKIQQQVQLVSSFLEKNQPEWMIEYIPAFATITILYRVTTLTYHKVCQEVVSLLEHINPANPHQQRVVQIPVCYGGELGPDLDFVATHNQLTADEVIHIHTSCSYLVYMIGFAPGFPYLGGMSEKIAAPRKQSPRLRIPAGSVGIAGMQTGIYPIETPGGWQLIGRTPVELFQPNREEPCLLKPGDRIRFYPISFQEYHEWGQKHHDFNS</sequence>
<evidence type="ECO:0000259" key="4">
    <source>
        <dbReference type="SMART" id="SM00796"/>
    </source>
</evidence>
<keyword evidence="3" id="KW-0067">ATP-binding</keyword>
<dbReference type="SUPFAM" id="SSF160467">
    <property type="entry name" value="PH0987 N-terminal domain-like"/>
    <property type="match status" value="1"/>
</dbReference>
<evidence type="ECO:0000313" key="5">
    <source>
        <dbReference type="EMBL" id="MDQ0157159.1"/>
    </source>
</evidence>
<feature type="domain" description="Carboxyltransferase" evidence="4">
    <location>
        <begin position="3"/>
        <end position="204"/>
    </location>
</feature>
<dbReference type="Gene3D" id="3.30.1360.40">
    <property type="match status" value="1"/>
</dbReference>
<accession>A0ABT9V897</accession>
<dbReference type="EMBL" id="JAUSTU010000021">
    <property type="protein sequence ID" value="MDQ0157159.1"/>
    <property type="molecule type" value="Genomic_DNA"/>
</dbReference>
<gene>
    <name evidence="5" type="ORF">J2S07_003487</name>
</gene>
<keyword evidence="6" id="KW-1185">Reference proteome</keyword>
<proteinExistence type="predicted"/>
<name>A0ABT9V897_9BACL</name>
<dbReference type="InterPro" id="IPR003833">
    <property type="entry name" value="CT_C_D"/>
</dbReference>
<dbReference type="SMART" id="SM00796">
    <property type="entry name" value="AHS1"/>
    <property type="match status" value="1"/>
</dbReference>
<evidence type="ECO:0000256" key="1">
    <source>
        <dbReference type="ARBA" id="ARBA00022741"/>
    </source>
</evidence>
<evidence type="ECO:0000313" key="6">
    <source>
        <dbReference type="Proteomes" id="UP001231362"/>
    </source>
</evidence>
<reference evidence="5 6" key="1">
    <citation type="submission" date="2023-07" db="EMBL/GenBank/DDBJ databases">
        <title>Genomic Encyclopedia of Type Strains, Phase IV (KMG-IV): sequencing the most valuable type-strain genomes for metagenomic binning, comparative biology and taxonomic classification.</title>
        <authorList>
            <person name="Goeker M."/>
        </authorList>
    </citation>
    <scope>NUCLEOTIDE SEQUENCE [LARGE SCALE GENOMIC DNA]</scope>
    <source>
        <strain evidence="5 6">DSM 23948</strain>
    </source>
</reference>